<proteinExistence type="predicted"/>
<comment type="caution">
    <text evidence="4">The sequence shown here is derived from an EMBL/GenBank/DDBJ whole genome shotgun (WGS) entry which is preliminary data.</text>
</comment>
<evidence type="ECO:0000313" key="4">
    <source>
        <dbReference type="EMBL" id="KAF5379253.1"/>
    </source>
</evidence>
<keyword evidence="5" id="KW-1185">Reference proteome</keyword>
<name>A0A8H5M383_9AGAR</name>
<gene>
    <name evidence="4" type="ORF">D9757_010686</name>
</gene>
<feature type="region of interest" description="Disordered" evidence="1">
    <location>
        <begin position="130"/>
        <end position="156"/>
    </location>
</feature>
<dbReference type="AlphaFoldDB" id="A0A8H5M383"/>
<protein>
    <recommendedName>
        <fullName evidence="6">Mid2 domain-containing protein</fullName>
    </recommendedName>
</protein>
<dbReference type="EMBL" id="JAACJN010000071">
    <property type="protein sequence ID" value="KAF5379253.1"/>
    <property type="molecule type" value="Genomic_DNA"/>
</dbReference>
<keyword evidence="3" id="KW-0732">Signal</keyword>
<evidence type="ECO:0000256" key="2">
    <source>
        <dbReference type="SAM" id="Phobius"/>
    </source>
</evidence>
<organism evidence="4 5">
    <name type="scientific">Collybiopsis confluens</name>
    <dbReference type="NCBI Taxonomy" id="2823264"/>
    <lineage>
        <taxon>Eukaryota</taxon>
        <taxon>Fungi</taxon>
        <taxon>Dikarya</taxon>
        <taxon>Basidiomycota</taxon>
        <taxon>Agaricomycotina</taxon>
        <taxon>Agaricomycetes</taxon>
        <taxon>Agaricomycetidae</taxon>
        <taxon>Agaricales</taxon>
        <taxon>Marasmiineae</taxon>
        <taxon>Omphalotaceae</taxon>
        <taxon>Collybiopsis</taxon>
    </lineage>
</organism>
<evidence type="ECO:0000256" key="1">
    <source>
        <dbReference type="SAM" id="MobiDB-lite"/>
    </source>
</evidence>
<keyword evidence="2" id="KW-0472">Membrane</keyword>
<feature type="signal peptide" evidence="3">
    <location>
        <begin position="1"/>
        <end position="21"/>
    </location>
</feature>
<feature type="compositionally biased region" description="Basic and acidic residues" evidence="1">
    <location>
        <begin position="233"/>
        <end position="242"/>
    </location>
</feature>
<feature type="transmembrane region" description="Helical" evidence="2">
    <location>
        <begin position="180"/>
        <end position="200"/>
    </location>
</feature>
<evidence type="ECO:0008006" key="6">
    <source>
        <dbReference type="Google" id="ProtNLM"/>
    </source>
</evidence>
<accession>A0A8H5M383</accession>
<keyword evidence="2" id="KW-1133">Transmembrane helix</keyword>
<reference evidence="4 5" key="1">
    <citation type="journal article" date="2020" name="ISME J.">
        <title>Uncovering the hidden diversity of litter-decomposition mechanisms in mushroom-forming fungi.</title>
        <authorList>
            <person name="Floudas D."/>
            <person name="Bentzer J."/>
            <person name="Ahren D."/>
            <person name="Johansson T."/>
            <person name="Persson P."/>
            <person name="Tunlid A."/>
        </authorList>
    </citation>
    <scope>NUCLEOTIDE SEQUENCE [LARGE SCALE GENOMIC DNA]</scope>
    <source>
        <strain evidence="4 5">CBS 406.79</strain>
    </source>
</reference>
<sequence length="338" mass="36844">MTWKTVLWLLGCSLVFQDGNAAPADPDPPFVFLSIQGTHVPGETMPLTLEAHAIPAHFNFAVVFEDSDVTTTVATFTPSTAPPAPSEQIISVVIPTVLTASDVSVFISYPGQDSFLFQLLPLSFTTPQSSSIAPTPAPSTTTTSSSIATTPAPSTTTTSTITLVTTRVTTTRKTISIGQLIGGIVGGLGFMLVIGLILFFRLRRISVQNKEVVSPLESRQHGVFSSKNKRLMNSREGDRDASDGPPTKTFRPEADAQEPSAPIHFTSEPLQRIHSTLSNTRNGIPDRLNNSSQNYLERNRMIREFRHQDSGWRNPTITQDDQDYVSEVVELPPCYALE</sequence>
<evidence type="ECO:0000256" key="3">
    <source>
        <dbReference type="SAM" id="SignalP"/>
    </source>
</evidence>
<dbReference type="Proteomes" id="UP000518752">
    <property type="component" value="Unassembled WGS sequence"/>
</dbReference>
<feature type="region of interest" description="Disordered" evidence="1">
    <location>
        <begin position="216"/>
        <end position="260"/>
    </location>
</feature>
<keyword evidence="2" id="KW-0812">Transmembrane</keyword>
<evidence type="ECO:0000313" key="5">
    <source>
        <dbReference type="Proteomes" id="UP000518752"/>
    </source>
</evidence>
<feature type="chain" id="PRO_5034542005" description="Mid2 domain-containing protein" evidence="3">
    <location>
        <begin position="22"/>
        <end position="338"/>
    </location>
</feature>